<feature type="modified residue" description="N6-(pyridoxal phosphate)lysine" evidence="4">
    <location>
        <position position="31"/>
    </location>
</feature>
<comment type="caution">
    <text evidence="6">The sequence shown here is derived from an EMBL/GenBank/DDBJ whole genome shotgun (WGS) entry which is preliminary data.</text>
</comment>
<evidence type="ECO:0000256" key="4">
    <source>
        <dbReference type="PIRSR" id="PIRSR600821-50"/>
    </source>
</evidence>
<evidence type="ECO:0000256" key="1">
    <source>
        <dbReference type="ARBA" id="ARBA00001933"/>
    </source>
</evidence>
<gene>
    <name evidence="6" type="ORF">L860_07095</name>
</gene>
<protein>
    <recommendedName>
        <fullName evidence="5">Alanine racemase N-terminal domain-containing protein</fullName>
    </recommendedName>
</protein>
<dbReference type="PANTHER" id="PTHR30511:SF0">
    <property type="entry name" value="ALANINE RACEMASE, CATABOLIC-RELATED"/>
    <property type="match status" value="1"/>
</dbReference>
<accession>A0A9X5LU41</accession>
<dbReference type="AlphaFoldDB" id="A0A9X5LU41"/>
<keyword evidence="2 4" id="KW-0663">Pyridoxal phosphate</keyword>
<dbReference type="InterPro" id="IPR000821">
    <property type="entry name" value="Ala_racemase"/>
</dbReference>
<sequence>MSLVMHVDTAAWRSHQGAVLAGDRLTVPVIKGNGYGFGLERLAGEAARLTADVVAVGTAGEVAAVRAGGFTGDVVVLTPWRPGDPIVEQMLDEAAQSGSGVIMTVSRVADAQALADSRPGLRVILEVLTSMLRFGLAPQEFRHAVTVCQDRLEIVGWTIHLPMTGEHLQEATDLATSAVAACKVPLWVSHLDDDELDVLRHRMPVTVRRRVGTHLWLGGTDAYRYTSSVTDVHQVSRGERVGYWQRAVPDPRGGQVVVVDGGTSHGVAMSAPTPGASVRQQLTAAAGGLLNASRLALSPFSVGGRKRFFVEPPHMQASLVWVPGGVSVAVGDEIDVTMRATTATPDAIVLE</sequence>
<feature type="domain" description="Alanine racemase N-terminal" evidence="5">
    <location>
        <begin position="21"/>
        <end position="172"/>
    </location>
</feature>
<dbReference type="Gene3D" id="2.40.37.10">
    <property type="entry name" value="Lyase, Ornithine Decarboxylase, Chain A, domain 1"/>
    <property type="match status" value="1"/>
</dbReference>
<name>A0A9X5LU41_9ACTN</name>
<dbReference type="GO" id="GO:0008784">
    <property type="term" value="F:alanine racemase activity"/>
    <property type="evidence" value="ECO:0007669"/>
    <property type="project" value="InterPro"/>
</dbReference>
<comment type="cofactor">
    <cofactor evidence="1 4">
        <name>pyridoxal 5'-phosphate</name>
        <dbReference type="ChEBI" id="CHEBI:597326"/>
    </cofactor>
</comment>
<dbReference type="Pfam" id="PF01168">
    <property type="entry name" value="Ala_racemase_N"/>
    <property type="match status" value="1"/>
</dbReference>
<reference evidence="6" key="1">
    <citation type="submission" date="2014-05" db="EMBL/GenBank/DDBJ databases">
        <authorList>
            <person name="Jahns A.C."/>
            <person name="Eilers H."/>
            <person name="Alexeyev O.A."/>
        </authorList>
    </citation>
    <scope>NUCLEOTIDE SEQUENCE [LARGE SCALE GENOMIC DNA]</scope>
    <source>
        <strain evidence="6">DSM 20700</strain>
    </source>
</reference>
<dbReference type="GO" id="GO:0006522">
    <property type="term" value="P:alanine metabolic process"/>
    <property type="evidence" value="ECO:0007669"/>
    <property type="project" value="InterPro"/>
</dbReference>
<dbReference type="Gene3D" id="3.20.20.10">
    <property type="entry name" value="Alanine racemase"/>
    <property type="match status" value="1"/>
</dbReference>
<dbReference type="PRINTS" id="PR00992">
    <property type="entry name" value="ALARACEMASE"/>
</dbReference>
<dbReference type="SUPFAM" id="SSF51419">
    <property type="entry name" value="PLP-binding barrel"/>
    <property type="match status" value="1"/>
</dbReference>
<organism evidence="6">
    <name type="scientific">Cutibacterium granulosum DSM 20700</name>
    <dbReference type="NCBI Taxonomy" id="1160719"/>
    <lineage>
        <taxon>Bacteria</taxon>
        <taxon>Bacillati</taxon>
        <taxon>Actinomycetota</taxon>
        <taxon>Actinomycetes</taxon>
        <taxon>Propionibacteriales</taxon>
        <taxon>Propionibacteriaceae</taxon>
        <taxon>Cutibacterium</taxon>
    </lineage>
</organism>
<dbReference type="InterPro" id="IPR029066">
    <property type="entry name" value="PLP-binding_barrel"/>
</dbReference>
<keyword evidence="3" id="KW-0413">Isomerase</keyword>
<dbReference type="PANTHER" id="PTHR30511">
    <property type="entry name" value="ALANINE RACEMASE"/>
    <property type="match status" value="1"/>
</dbReference>
<evidence type="ECO:0000256" key="3">
    <source>
        <dbReference type="ARBA" id="ARBA00023235"/>
    </source>
</evidence>
<evidence type="ECO:0000313" key="6">
    <source>
        <dbReference type="EMBL" id="OCT42927.1"/>
    </source>
</evidence>
<dbReference type="RefSeq" id="WP_065860857.1">
    <property type="nucleotide sequence ID" value="NZ_JNBU02000048.1"/>
</dbReference>
<evidence type="ECO:0000256" key="2">
    <source>
        <dbReference type="ARBA" id="ARBA00022898"/>
    </source>
</evidence>
<dbReference type="InterPro" id="IPR009006">
    <property type="entry name" value="Ala_racemase/Decarboxylase_C"/>
</dbReference>
<dbReference type="GO" id="GO:0005829">
    <property type="term" value="C:cytosol"/>
    <property type="evidence" value="ECO:0007669"/>
    <property type="project" value="TreeGrafter"/>
</dbReference>
<dbReference type="EMBL" id="JNBU01000006">
    <property type="protein sequence ID" value="OCT42927.1"/>
    <property type="molecule type" value="Genomic_DNA"/>
</dbReference>
<evidence type="ECO:0000259" key="5">
    <source>
        <dbReference type="Pfam" id="PF01168"/>
    </source>
</evidence>
<dbReference type="GO" id="GO:0030170">
    <property type="term" value="F:pyridoxal phosphate binding"/>
    <property type="evidence" value="ECO:0007669"/>
    <property type="project" value="TreeGrafter"/>
</dbReference>
<dbReference type="InterPro" id="IPR001608">
    <property type="entry name" value="Ala_racemase_N"/>
</dbReference>
<proteinExistence type="predicted"/>